<evidence type="ECO:0000313" key="2">
    <source>
        <dbReference type="Proteomes" id="UP000237105"/>
    </source>
</evidence>
<dbReference type="STRING" id="3476.A0A2P5D1M6"/>
<reference evidence="2" key="1">
    <citation type="submission" date="2016-06" db="EMBL/GenBank/DDBJ databases">
        <title>Parallel loss of symbiosis genes in relatives of nitrogen-fixing non-legume Parasponia.</title>
        <authorList>
            <person name="Van Velzen R."/>
            <person name="Holmer R."/>
            <person name="Bu F."/>
            <person name="Rutten L."/>
            <person name="Van Zeijl A."/>
            <person name="Liu W."/>
            <person name="Santuari L."/>
            <person name="Cao Q."/>
            <person name="Sharma T."/>
            <person name="Shen D."/>
            <person name="Roswanjaya Y."/>
            <person name="Wardhani T."/>
            <person name="Kalhor M.S."/>
            <person name="Jansen J."/>
            <person name="Van den Hoogen J."/>
            <person name="Gungor B."/>
            <person name="Hartog M."/>
            <person name="Hontelez J."/>
            <person name="Verver J."/>
            <person name="Yang W.-C."/>
            <person name="Schijlen E."/>
            <person name="Repin R."/>
            <person name="Schilthuizen M."/>
            <person name="Schranz E."/>
            <person name="Heidstra R."/>
            <person name="Miyata K."/>
            <person name="Fedorova E."/>
            <person name="Kohlen W."/>
            <person name="Bisseling T."/>
            <person name="Smit S."/>
            <person name="Geurts R."/>
        </authorList>
    </citation>
    <scope>NUCLEOTIDE SEQUENCE [LARGE SCALE GENOMIC DNA]</scope>
    <source>
        <strain evidence="2">cv. WU1-14</strain>
    </source>
</reference>
<dbReference type="OrthoDB" id="10418852at2759"/>
<proteinExistence type="predicted"/>
<dbReference type="Proteomes" id="UP000237105">
    <property type="component" value="Unassembled WGS sequence"/>
</dbReference>
<accession>A0A2P5D1M6</accession>
<dbReference type="EMBL" id="JXTB01000074">
    <property type="protein sequence ID" value="PON67135.1"/>
    <property type="molecule type" value="Genomic_DNA"/>
</dbReference>
<dbReference type="AlphaFoldDB" id="A0A2P5D1M6"/>
<organism evidence="1 2">
    <name type="scientific">Parasponia andersonii</name>
    <name type="common">Sponia andersonii</name>
    <dbReference type="NCBI Taxonomy" id="3476"/>
    <lineage>
        <taxon>Eukaryota</taxon>
        <taxon>Viridiplantae</taxon>
        <taxon>Streptophyta</taxon>
        <taxon>Embryophyta</taxon>
        <taxon>Tracheophyta</taxon>
        <taxon>Spermatophyta</taxon>
        <taxon>Magnoliopsida</taxon>
        <taxon>eudicotyledons</taxon>
        <taxon>Gunneridae</taxon>
        <taxon>Pentapetalae</taxon>
        <taxon>rosids</taxon>
        <taxon>fabids</taxon>
        <taxon>Rosales</taxon>
        <taxon>Cannabaceae</taxon>
        <taxon>Parasponia</taxon>
    </lineage>
</organism>
<evidence type="ECO:0000313" key="1">
    <source>
        <dbReference type="EMBL" id="PON67135.1"/>
    </source>
</evidence>
<protein>
    <submittedName>
        <fullName evidence="1">Uncharacterized protein</fullName>
    </submittedName>
</protein>
<gene>
    <name evidence="1" type="ORF">PanWU01x14_105320</name>
</gene>
<name>A0A2P5D1M6_PARAD</name>
<comment type="caution">
    <text evidence="1">The sequence shown here is derived from an EMBL/GenBank/DDBJ whole genome shotgun (WGS) entry which is preliminary data.</text>
</comment>
<sequence length="208" mass="23181">MTTKTIDERLDVVEERLFEICTVSPDIGADQDRFTADFEAGTRVDYQLEQDFNLGMVGLARRRASKSRRAKEFLCSSCSHMSSTEKLGLTEWVKGAHKAVSSYAMDSIQLTSTLYEPIILRKAFEHAVLKQVMIDAPVGVLLFGGFTLSQVNGAKEISALVIGYMEFGKLEFVGKMFPGCDHQTSTLRTRCFFGAEVLISLYLLVIRG</sequence>
<keyword evidence="2" id="KW-1185">Reference proteome</keyword>